<dbReference type="GO" id="GO:0046872">
    <property type="term" value="F:metal ion binding"/>
    <property type="evidence" value="ECO:0007669"/>
    <property type="project" value="UniProtKB-KW"/>
</dbReference>
<evidence type="ECO:0000313" key="6">
    <source>
        <dbReference type="EMBL" id="RZS70411.1"/>
    </source>
</evidence>
<dbReference type="STRING" id="206506.AAV32_03935"/>
<dbReference type="InterPro" id="IPR051600">
    <property type="entry name" value="Beta-PGM-like"/>
</dbReference>
<keyword evidence="3" id="KW-0479">Metal-binding</keyword>
<gene>
    <name evidence="5" type="ORF">AAV32_03935</name>
    <name evidence="6" type="ORF">EV679_1818</name>
</gene>
<keyword evidence="4" id="KW-0460">Magnesium</keyword>
<dbReference type="EMBL" id="LBNE01000002">
    <property type="protein sequence ID" value="KKO72280.1"/>
    <property type="molecule type" value="Genomic_DNA"/>
</dbReference>
<dbReference type="GO" id="GO:0016787">
    <property type="term" value="F:hydrolase activity"/>
    <property type="evidence" value="ECO:0007669"/>
    <property type="project" value="UniProtKB-KW"/>
</dbReference>
<dbReference type="SFLD" id="SFLDG01135">
    <property type="entry name" value="C1.5.6:_HAD__Beta-PGM__Phospha"/>
    <property type="match status" value="1"/>
</dbReference>
<dbReference type="SFLD" id="SFLDS00003">
    <property type="entry name" value="Haloacid_Dehalogenase"/>
    <property type="match status" value="1"/>
</dbReference>
<reference evidence="6 8" key="2">
    <citation type="submission" date="2019-02" db="EMBL/GenBank/DDBJ databases">
        <title>Genomic Encyclopedia of Type Strains, Phase IV (KMG-IV): sequencing the most valuable type-strain genomes for metagenomic binning, comparative biology and taxonomic classification.</title>
        <authorList>
            <person name="Goeker M."/>
        </authorList>
    </citation>
    <scope>NUCLEOTIDE SEQUENCE [LARGE SCALE GENOMIC DNA]</scope>
    <source>
        <strain evidence="6 8">DSM 16618</strain>
    </source>
</reference>
<evidence type="ECO:0000313" key="7">
    <source>
        <dbReference type="Proteomes" id="UP000078084"/>
    </source>
</evidence>
<proteinExistence type="inferred from homology"/>
<accession>A0A171KTR3</accession>
<evidence type="ECO:0000256" key="2">
    <source>
        <dbReference type="ARBA" id="ARBA00006171"/>
    </source>
</evidence>
<dbReference type="Gene3D" id="3.40.50.1000">
    <property type="entry name" value="HAD superfamily/HAD-like"/>
    <property type="match status" value="1"/>
</dbReference>
<dbReference type="AlphaFoldDB" id="A0A171KTR3"/>
<dbReference type="Pfam" id="PF00702">
    <property type="entry name" value="Hydrolase"/>
    <property type="match status" value="1"/>
</dbReference>
<evidence type="ECO:0000256" key="4">
    <source>
        <dbReference type="ARBA" id="ARBA00022842"/>
    </source>
</evidence>
<evidence type="ECO:0000313" key="5">
    <source>
        <dbReference type="EMBL" id="KKO72280.1"/>
    </source>
</evidence>
<dbReference type="SFLD" id="SFLDG01129">
    <property type="entry name" value="C1.5:_HAD__Beta-PGM__Phosphata"/>
    <property type="match status" value="1"/>
</dbReference>
<dbReference type="SUPFAM" id="SSF56784">
    <property type="entry name" value="HAD-like"/>
    <property type="match status" value="1"/>
</dbReference>
<dbReference type="Gene3D" id="1.10.150.240">
    <property type="entry name" value="Putative phosphatase, domain 2"/>
    <property type="match status" value="1"/>
</dbReference>
<comment type="cofactor">
    <cofactor evidence="1">
        <name>Mg(2+)</name>
        <dbReference type="ChEBI" id="CHEBI:18420"/>
    </cofactor>
</comment>
<name>A0A171KTR3_9BURK</name>
<dbReference type="PANTHER" id="PTHR46193:SF10">
    <property type="entry name" value="6-PHOSPHOGLUCONATE PHOSPHATASE"/>
    <property type="match status" value="1"/>
</dbReference>
<evidence type="ECO:0000256" key="3">
    <source>
        <dbReference type="ARBA" id="ARBA00022723"/>
    </source>
</evidence>
<dbReference type="InterPro" id="IPR036412">
    <property type="entry name" value="HAD-like_sf"/>
</dbReference>
<protein>
    <submittedName>
        <fullName evidence="5">HAD family hydrolase</fullName>
    </submittedName>
    <submittedName>
        <fullName evidence="6">HAD superfamily hydrolase (TIGR01509 family)</fullName>
    </submittedName>
</protein>
<reference evidence="5 7" key="1">
    <citation type="submission" date="2015-04" db="EMBL/GenBank/DDBJ databases">
        <title>Genome sequence of Kerstersia gyiorum CG1.</title>
        <authorList>
            <person name="Greninger A.L."/>
            <person name="Kozyreva V."/>
            <person name="Chaturvedi V."/>
        </authorList>
    </citation>
    <scope>NUCLEOTIDE SEQUENCE [LARGE SCALE GENOMIC DNA]</scope>
    <source>
        <strain evidence="5 7">CG1</strain>
    </source>
</reference>
<keyword evidence="7" id="KW-1185">Reference proteome</keyword>
<sequence length="227" mass="24388">MTCHSCFDAILFDCDGVLVDSEPITHRVLAEMLAEQGWAISLEDASRIFTGKTVRDESARISAHTGKPVTDAWLAEFWQRRNVALENELVEITGAGQAVRTLHQALDGRIAVASGADRRKVELQLRKTGMFDYFQERICSGHEQPRNKPFPDVYLAAAKMLGADPARCVVVEDTVTGTQAGVAAGATVFGYSPGGLGHSTAQDLLDAGASRIFRDMAELPALVAAGA</sequence>
<dbReference type="InterPro" id="IPR006439">
    <property type="entry name" value="HAD-SF_hydro_IA"/>
</dbReference>
<dbReference type="EMBL" id="SGWZ01000002">
    <property type="protein sequence ID" value="RZS70411.1"/>
    <property type="molecule type" value="Genomic_DNA"/>
</dbReference>
<dbReference type="OrthoDB" id="9800058at2"/>
<comment type="similarity">
    <text evidence="2">Belongs to the HAD-like hydrolase superfamily. CbbY/CbbZ/Gph/YieH family.</text>
</comment>
<evidence type="ECO:0000313" key="8">
    <source>
        <dbReference type="Proteomes" id="UP000292039"/>
    </source>
</evidence>
<dbReference type="Proteomes" id="UP000078084">
    <property type="component" value="Unassembled WGS sequence"/>
</dbReference>
<organism evidence="5 7">
    <name type="scientific">Kerstersia gyiorum</name>
    <dbReference type="NCBI Taxonomy" id="206506"/>
    <lineage>
        <taxon>Bacteria</taxon>
        <taxon>Pseudomonadati</taxon>
        <taxon>Pseudomonadota</taxon>
        <taxon>Betaproteobacteria</taxon>
        <taxon>Burkholderiales</taxon>
        <taxon>Alcaligenaceae</taxon>
        <taxon>Kerstersia</taxon>
    </lineage>
</organism>
<dbReference type="InterPro" id="IPR023214">
    <property type="entry name" value="HAD_sf"/>
</dbReference>
<evidence type="ECO:0000256" key="1">
    <source>
        <dbReference type="ARBA" id="ARBA00001946"/>
    </source>
</evidence>
<dbReference type="PANTHER" id="PTHR46193">
    <property type="entry name" value="6-PHOSPHOGLUCONATE PHOSPHATASE"/>
    <property type="match status" value="1"/>
</dbReference>
<comment type="caution">
    <text evidence="5">The sequence shown here is derived from an EMBL/GenBank/DDBJ whole genome shotgun (WGS) entry which is preliminary data.</text>
</comment>
<dbReference type="NCBIfam" id="TIGR01509">
    <property type="entry name" value="HAD-SF-IA-v3"/>
    <property type="match status" value="1"/>
</dbReference>
<dbReference type="RefSeq" id="WP_068367894.1">
    <property type="nucleotide sequence ID" value="NZ_CBCSEB010000001.1"/>
</dbReference>
<dbReference type="InterPro" id="IPR023198">
    <property type="entry name" value="PGP-like_dom2"/>
</dbReference>
<keyword evidence="5" id="KW-0378">Hydrolase</keyword>
<dbReference type="Proteomes" id="UP000292039">
    <property type="component" value="Unassembled WGS sequence"/>
</dbReference>
<dbReference type="PATRIC" id="fig|206506.3.peg.854"/>